<sequence length="544" mass="58977">MAHFYEIDSSRSSSPAPSSVYDSMGEAPMSDRTLFHDSEFYAPTNSIFPSQRRQVRPQLAASGHGPTPAAILFGATHSQLLQARNTAYTELLKERDNVRSEMKGLREAYNLLLVRLDSSPSFHALPGIAAPTVGLLDGLTARTQEWPKENREDYPSIKFWTQKAWSDYQKIKAAQSEGSIQEKKPKRGKNADLDAVRESTEFLQHDDGSPILEEEARALGDTLRKIFADLNNHKEAKPQWKDISATATQYVYSAMYQRFRYLLLCDNHWKIEKLASSCYSGWYRRFRGGDISVKKEDSEDGNGVVPSSNTVKRKDPPTSAKRATPIKQMKVESTSVPASTAADPGAVVAEPAGIVLTDDERTKQSIPAPQKSEVPGLDPASTASTIASALPTSQPTQTPTPTPALVVSALLPLNLINPLAATKLAIPASTGTSGTPLQASGAATKDQASDTVQEAAPALAAGPTPVHVGPRPKKRPHLFKYSTTSAAPWNLFGADWAPKQLVPATKEDVLAAFAALPQESKDAWAQKRAETLAAKKALRSNVAK</sequence>
<evidence type="ECO:0000256" key="1">
    <source>
        <dbReference type="SAM" id="MobiDB-lite"/>
    </source>
</evidence>
<gene>
    <name evidence="2" type="ORF">D9611_001230</name>
</gene>
<proteinExistence type="predicted"/>
<reference evidence="2 3" key="1">
    <citation type="journal article" date="2020" name="ISME J.">
        <title>Uncovering the hidden diversity of litter-decomposition mechanisms in mushroom-forming fungi.</title>
        <authorList>
            <person name="Floudas D."/>
            <person name="Bentzer J."/>
            <person name="Ahren D."/>
            <person name="Johansson T."/>
            <person name="Persson P."/>
            <person name="Tunlid A."/>
        </authorList>
    </citation>
    <scope>NUCLEOTIDE SEQUENCE [LARGE SCALE GENOMIC DNA]</scope>
    <source>
        <strain evidence="2 3">CBS 175.51</strain>
    </source>
</reference>
<feature type="region of interest" description="Disordered" evidence="1">
    <location>
        <begin position="432"/>
        <end position="477"/>
    </location>
</feature>
<protein>
    <submittedName>
        <fullName evidence="2">Uncharacterized protein</fullName>
    </submittedName>
</protein>
<dbReference type="EMBL" id="JAACJK010000001">
    <property type="protein sequence ID" value="KAF5342018.1"/>
    <property type="molecule type" value="Genomic_DNA"/>
</dbReference>
<evidence type="ECO:0000313" key="2">
    <source>
        <dbReference type="EMBL" id="KAF5342018.1"/>
    </source>
</evidence>
<keyword evidence="3" id="KW-1185">Reference proteome</keyword>
<evidence type="ECO:0000313" key="3">
    <source>
        <dbReference type="Proteomes" id="UP000541558"/>
    </source>
</evidence>
<name>A0A8H5CIB8_9AGAR</name>
<organism evidence="2 3">
    <name type="scientific">Ephemerocybe angulata</name>
    <dbReference type="NCBI Taxonomy" id="980116"/>
    <lineage>
        <taxon>Eukaryota</taxon>
        <taxon>Fungi</taxon>
        <taxon>Dikarya</taxon>
        <taxon>Basidiomycota</taxon>
        <taxon>Agaricomycotina</taxon>
        <taxon>Agaricomycetes</taxon>
        <taxon>Agaricomycetidae</taxon>
        <taxon>Agaricales</taxon>
        <taxon>Agaricineae</taxon>
        <taxon>Psathyrellaceae</taxon>
        <taxon>Ephemerocybe</taxon>
    </lineage>
</organism>
<feature type="region of interest" description="Disordered" evidence="1">
    <location>
        <begin position="1"/>
        <end position="25"/>
    </location>
</feature>
<comment type="caution">
    <text evidence="2">The sequence shown here is derived from an EMBL/GenBank/DDBJ whole genome shotgun (WGS) entry which is preliminary data.</text>
</comment>
<dbReference type="OrthoDB" id="3069586at2759"/>
<feature type="region of interest" description="Disordered" evidence="1">
    <location>
        <begin position="293"/>
        <end position="382"/>
    </location>
</feature>
<dbReference type="Proteomes" id="UP000541558">
    <property type="component" value="Unassembled WGS sequence"/>
</dbReference>
<feature type="compositionally biased region" description="Low complexity" evidence="1">
    <location>
        <begin position="10"/>
        <end position="19"/>
    </location>
</feature>
<accession>A0A8H5CIB8</accession>
<dbReference type="AlphaFoldDB" id="A0A8H5CIB8"/>